<evidence type="ECO:0000313" key="1">
    <source>
        <dbReference type="EMBL" id="TKC90539.1"/>
    </source>
</evidence>
<gene>
    <name evidence="1" type="ORF">E8A74_51075</name>
</gene>
<organism evidence="1 2">
    <name type="scientific">Polyangium fumosum</name>
    <dbReference type="NCBI Taxonomy" id="889272"/>
    <lineage>
        <taxon>Bacteria</taxon>
        <taxon>Pseudomonadati</taxon>
        <taxon>Myxococcota</taxon>
        <taxon>Polyangia</taxon>
        <taxon>Polyangiales</taxon>
        <taxon>Polyangiaceae</taxon>
        <taxon>Polyangium</taxon>
    </lineage>
</organism>
<dbReference type="Proteomes" id="UP000309215">
    <property type="component" value="Unassembled WGS sequence"/>
</dbReference>
<name>A0A4U1IAJ7_9BACT</name>
<dbReference type="EMBL" id="SSMQ01000153">
    <property type="protein sequence ID" value="TKC90539.1"/>
    <property type="molecule type" value="Genomic_DNA"/>
</dbReference>
<evidence type="ECO:0000313" key="2">
    <source>
        <dbReference type="Proteomes" id="UP000309215"/>
    </source>
</evidence>
<reference evidence="1 2" key="1">
    <citation type="submission" date="2019-04" db="EMBL/GenBank/DDBJ databases">
        <authorList>
            <person name="Li Y."/>
            <person name="Wang J."/>
        </authorList>
    </citation>
    <scope>NUCLEOTIDE SEQUENCE [LARGE SCALE GENOMIC DNA]</scope>
    <source>
        <strain evidence="1 2">DSM 14668</strain>
    </source>
</reference>
<protein>
    <submittedName>
        <fullName evidence="1">Uncharacterized protein</fullName>
    </submittedName>
</protein>
<comment type="caution">
    <text evidence="1">The sequence shown here is derived from an EMBL/GenBank/DDBJ whole genome shotgun (WGS) entry which is preliminary data.</text>
</comment>
<proteinExistence type="predicted"/>
<dbReference type="RefSeq" id="WP_136936496.1">
    <property type="nucleotide sequence ID" value="NZ_SSMQ01000153.1"/>
</dbReference>
<dbReference type="AlphaFoldDB" id="A0A4U1IAJ7"/>
<sequence>MSLWVVLAMIVTSVVAWGWTAPQRARRAAEREIEAQRRMSVGELAELALGLVRYERWERFAAAEALRAHASFWTDRELRDALTRLRVEVLEEDAAHRHTGRESNRFEWYDSGLAGVWEILEERVNRSA</sequence>
<keyword evidence="2" id="KW-1185">Reference proteome</keyword>
<accession>A0A4U1IAJ7</accession>